<dbReference type="FunCoup" id="A0A6P6YE90">
    <property type="interactions" value="768"/>
</dbReference>
<organism evidence="10 11">
    <name type="scientific">Dermatophagoides pteronyssinus</name>
    <name type="common">European house dust mite</name>
    <dbReference type="NCBI Taxonomy" id="6956"/>
    <lineage>
        <taxon>Eukaryota</taxon>
        <taxon>Metazoa</taxon>
        <taxon>Ecdysozoa</taxon>
        <taxon>Arthropoda</taxon>
        <taxon>Chelicerata</taxon>
        <taxon>Arachnida</taxon>
        <taxon>Acari</taxon>
        <taxon>Acariformes</taxon>
        <taxon>Sarcoptiformes</taxon>
        <taxon>Astigmata</taxon>
        <taxon>Psoroptidia</taxon>
        <taxon>Analgoidea</taxon>
        <taxon>Pyroglyphidae</taxon>
        <taxon>Dermatophagoidinae</taxon>
        <taxon>Dermatophagoides</taxon>
    </lineage>
</organism>
<evidence type="ECO:0000256" key="7">
    <source>
        <dbReference type="ARBA" id="ARBA00023163"/>
    </source>
</evidence>
<sequence length="515" mass="59941">MGIDEDDDDEFLPNMLSDESCDMDLSENDDDDSVEQENSAINNKKVNRKKTEKKKYCLCRSSRSDKFMIMCDKCNEWFHGECVKITQSEAKKMKEYFCLMCRSQAVNAETNRTSKIDVPFDNAVKHRLQDDYSPDDFEDDDDADFRLLNEKKTHKRKYRKNVLKEKPKKSDQKTTKRGRKKGQSTKGKGNRGRKKSVVKKSQHRHNRSKVHSDESGDESKSISPRQCYGPGCIYAARKGSKYCSDQCGINLADKRIMLILPQRIKEWQSVPTAADERSKRELEEIECEIIKTQEKMKEIQQKRMELEELLFRGKNCVPYTEEEEAAILENDNDTGNDTIGCVTCAQEVSVKMALKHMERCFNKVESQASFGSNRSTNNILFCETYNPSNKTYCKRLRVICPEHTKEPRIPDDELCGCPLRSEDNPFDDEPNNFCRLLRKKCNLHYGWEKVRQAVLDLETLEQMYKNDELIKKQNKVRQAMNNRGGLVHLLLHQTKYESVQNHHDETINDNIKIVD</sequence>
<protein>
    <recommendedName>
        <fullName evidence="9">CXXC-type zinc finger protein 1</fullName>
    </recommendedName>
</protein>
<dbReference type="PANTHER" id="PTHR46174">
    <property type="entry name" value="CXXC-TYPE ZINC FINGER PROTEIN 1"/>
    <property type="match status" value="1"/>
</dbReference>
<dbReference type="Proteomes" id="UP000515146">
    <property type="component" value="Unplaced"/>
</dbReference>
<evidence type="ECO:0000256" key="2">
    <source>
        <dbReference type="ARBA" id="ARBA00022723"/>
    </source>
</evidence>
<keyword evidence="4" id="KW-0862">Zinc</keyword>
<dbReference type="GO" id="GO:0008270">
    <property type="term" value="F:zinc ion binding"/>
    <property type="evidence" value="ECO:0007669"/>
    <property type="project" value="UniProtKB-KW"/>
</dbReference>
<dbReference type="Pfam" id="PF12269">
    <property type="entry name" value="CpG_bind_C"/>
    <property type="match status" value="1"/>
</dbReference>
<proteinExistence type="predicted"/>
<evidence type="ECO:0000256" key="4">
    <source>
        <dbReference type="ARBA" id="ARBA00022833"/>
    </source>
</evidence>
<keyword evidence="5" id="KW-0805">Transcription regulation</keyword>
<dbReference type="OMA" id="PMDTMSA"/>
<dbReference type="InterPro" id="IPR001965">
    <property type="entry name" value="Znf_PHD"/>
</dbReference>
<dbReference type="RefSeq" id="XP_027203560.1">
    <property type="nucleotide sequence ID" value="XM_027347759.1"/>
</dbReference>
<dbReference type="Pfam" id="PF00628">
    <property type="entry name" value="PHD"/>
    <property type="match status" value="1"/>
</dbReference>
<dbReference type="Gene3D" id="3.30.40.10">
    <property type="entry name" value="Zinc/RING finger domain, C3HC4 (zinc finger)"/>
    <property type="match status" value="1"/>
</dbReference>
<dbReference type="InterPro" id="IPR011011">
    <property type="entry name" value="Znf_FYVE_PHD"/>
</dbReference>
<evidence type="ECO:0000256" key="1">
    <source>
        <dbReference type="ARBA" id="ARBA00004123"/>
    </source>
</evidence>
<dbReference type="InterPro" id="IPR013083">
    <property type="entry name" value="Znf_RING/FYVE/PHD"/>
</dbReference>
<name>A0A6P6YE90_DERPT</name>
<reference evidence="11" key="1">
    <citation type="submission" date="2025-08" db="UniProtKB">
        <authorList>
            <consortium name="RefSeq"/>
        </authorList>
    </citation>
    <scope>IDENTIFICATION</scope>
    <source>
        <strain evidence="11">Airmid</strain>
    </source>
</reference>
<evidence type="ECO:0000256" key="9">
    <source>
        <dbReference type="ARBA" id="ARBA00023828"/>
    </source>
</evidence>
<dbReference type="InterPro" id="IPR037869">
    <property type="entry name" value="Spp1/CFP1"/>
</dbReference>
<keyword evidence="8" id="KW-0539">Nucleus</keyword>
<dbReference type="OrthoDB" id="419183at2759"/>
<keyword evidence="10" id="KW-1185">Reference proteome</keyword>
<dbReference type="PROSITE" id="PS50016">
    <property type="entry name" value="ZF_PHD_2"/>
    <property type="match status" value="1"/>
</dbReference>
<dbReference type="PANTHER" id="PTHR46174:SF1">
    <property type="entry name" value="CXXC-TYPE ZINC FINGER PROTEIN 1"/>
    <property type="match status" value="1"/>
</dbReference>
<evidence type="ECO:0000256" key="5">
    <source>
        <dbReference type="ARBA" id="ARBA00023015"/>
    </source>
</evidence>
<dbReference type="SMART" id="SM00249">
    <property type="entry name" value="PHD"/>
    <property type="match status" value="1"/>
</dbReference>
<evidence type="ECO:0000256" key="6">
    <source>
        <dbReference type="ARBA" id="ARBA00023125"/>
    </source>
</evidence>
<evidence type="ECO:0000313" key="10">
    <source>
        <dbReference type="Proteomes" id="UP000515146"/>
    </source>
</evidence>
<dbReference type="GO" id="GO:0045893">
    <property type="term" value="P:positive regulation of DNA-templated transcription"/>
    <property type="evidence" value="ECO:0007669"/>
    <property type="project" value="TreeGrafter"/>
</dbReference>
<dbReference type="GO" id="GO:0003677">
    <property type="term" value="F:DNA binding"/>
    <property type="evidence" value="ECO:0007669"/>
    <property type="project" value="UniProtKB-KW"/>
</dbReference>
<keyword evidence="2" id="KW-0479">Metal-binding</keyword>
<gene>
    <name evidence="11" type="primary">LOC113797390</name>
</gene>
<dbReference type="SUPFAM" id="SSF57903">
    <property type="entry name" value="FYVE/PHD zinc finger"/>
    <property type="match status" value="1"/>
</dbReference>
<evidence type="ECO:0000313" key="11">
    <source>
        <dbReference type="RefSeq" id="XP_027203560.1"/>
    </source>
</evidence>
<dbReference type="GO" id="GO:0048188">
    <property type="term" value="C:Set1C/COMPASS complex"/>
    <property type="evidence" value="ECO:0007669"/>
    <property type="project" value="InterPro"/>
</dbReference>
<dbReference type="InterPro" id="IPR022056">
    <property type="entry name" value="CpG-bd_C"/>
</dbReference>
<evidence type="ECO:0000256" key="3">
    <source>
        <dbReference type="ARBA" id="ARBA00022771"/>
    </source>
</evidence>
<dbReference type="InterPro" id="IPR019786">
    <property type="entry name" value="Zinc_finger_PHD-type_CS"/>
</dbReference>
<dbReference type="KEGG" id="dpte:113797390"/>
<dbReference type="GeneID" id="113797390"/>
<keyword evidence="7" id="KW-0804">Transcription</keyword>
<keyword evidence="6" id="KW-0238">DNA-binding</keyword>
<dbReference type="InParanoid" id="A0A6P6YE90"/>
<dbReference type="PROSITE" id="PS01359">
    <property type="entry name" value="ZF_PHD_1"/>
    <property type="match status" value="1"/>
</dbReference>
<comment type="subcellular location">
    <subcellularLocation>
        <location evidence="1">Nucleus</location>
    </subcellularLocation>
</comment>
<dbReference type="InterPro" id="IPR019787">
    <property type="entry name" value="Znf_PHD-finger"/>
</dbReference>
<keyword evidence="3" id="KW-0863">Zinc-finger</keyword>
<accession>A0A6P6YE90</accession>
<dbReference type="AlphaFoldDB" id="A0A6P6YE90"/>
<evidence type="ECO:0000256" key="8">
    <source>
        <dbReference type="ARBA" id="ARBA00023242"/>
    </source>
</evidence>